<evidence type="ECO:0000313" key="24">
    <source>
        <dbReference type="Proteomes" id="UP000383932"/>
    </source>
</evidence>
<dbReference type="FunFam" id="1.10.340.70:FF:000001">
    <property type="entry name" value="Retrovirus-related Pol polyprotein from transposon gypsy-like Protein"/>
    <property type="match status" value="1"/>
</dbReference>
<dbReference type="InterPro" id="IPR050951">
    <property type="entry name" value="Retrovirus_Pol_polyprotein"/>
</dbReference>
<dbReference type="GO" id="GO:0008270">
    <property type="term" value="F:zinc ion binding"/>
    <property type="evidence" value="ECO:0007669"/>
    <property type="project" value="UniProtKB-KW"/>
</dbReference>
<feature type="compositionally biased region" description="Basic and acidic residues" evidence="18">
    <location>
        <begin position="218"/>
        <end position="229"/>
    </location>
</feature>
<dbReference type="GO" id="GO:0015074">
    <property type="term" value="P:DNA integration"/>
    <property type="evidence" value="ECO:0007669"/>
    <property type="project" value="UniProtKB-KW"/>
</dbReference>
<dbReference type="FunFam" id="3.10.20.370:FF:000001">
    <property type="entry name" value="Retrovirus-related Pol polyprotein from transposon 17.6-like protein"/>
    <property type="match status" value="1"/>
</dbReference>
<evidence type="ECO:0000256" key="13">
    <source>
        <dbReference type="ARBA" id="ARBA00022932"/>
    </source>
</evidence>
<dbReference type="GO" id="GO:0003964">
    <property type="term" value="F:RNA-directed DNA polymerase activity"/>
    <property type="evidence" value="ECO:0007669"/>
    <property type="project" value="UniProtKB-KW"/>
</dbReference>
<feature type="region of interest" description="Disordered" evidence="18">
    <location>
        <begin position="192"/>
        <end position="252"/>
    </location>
</feature>
<evidence type="ECO:0000256" key="2">
    <source>
        <dbReference type="ARBA" id="ARBA00022679"/>
    </source>
</evidence>
<keyword evidence="3" id="KW-0548">Nucleotidyltransferase</keyword>
<dbReference type="SUPFAM" id="SSF56672">
    <property type="entry name" value="DNA/RNA polymerases"/>
    <property type="match status" value="1"/>
</dbReference>
<protein>
    <submittedName>
        <fullName evidence="23">Transposon Tf2-7 polyprotein</fullName>
    </submittedName>
</protein>
<dbReference type="FunFam" id="3.30.420.10:FF:000032">
    <property type="entry name" value="Retrovirus-related Pol polyprotein from transposon 297-like Protein"/>
    <property type="match status" value="1"/>
</dbReference>
<dbReference type="GO" id="GO:0006310">
    <property type="term" value="P:DNA recombination"/>
    <property type="evidence" value="ECO:0007669"/>
    <property type="project" value="UniProtKB-KW"/>
</dbReference>
<keyword evidence="9" id="KW-0460">Magnesium</keyword>
<dbReference type="InterPro" id="IPR000953">
    <property type="entry name" value="Chromo/chromo_shadow_dom"/>
</dbReference>
<keyword evidence="11" id="KW-0229">DNA integration</keyword>
<reference evidence="23 24" key="1">
    <citation type="journal article" date="2019" name="Fungal Biol. Biotechnol.">
        <title>Draft genome sequence of fastidious pathogen Ceratobasidium theobromae, which causes vascular-streak dieback in Theobroma cacao.</title>
        <authorList>
            <person name="Ali S.S."/>
            <person name="Asman A."/>
            <person name="Shao J."/>
            <person name="Firmansyah A.P."/>
            <person name="Susilo A.W."/>
            <person name="Rosmana A."/>
            <person name="McMahon P."/>
            <person name="Junaid M."/>
            <person name="Guest D."/>
            <person name="Kheng T.Y."/>
            <person name="Meinhardt L.W."/>
            <person name="Bailey B.A."/>
        </authorList>
    </citation>
    <scope>NUCLEOTIDE SEQUENCE [LARGE SCALE GENOMIC DNA]</scope>
    <source>
        <strain evidence="23 24">CT2</strain>
    </source>
</reference>
<dbReference type="CDD" id="cd01647">
    <property type="entry name" value="RT_LTR"/>
    <property type="match status" value="1"/>
</dbReference>
<evidence type="ECO:0000256" key="11">
    <source>
        <dbReference type="ARBA" id="ARBA00022908"/>
    </source>
</evidence>
<dbReference type="InterPro" id="IPR001584">
    <property type="entry name" value="Integrase_cat-core"/>
</dbReference>
<keyword evidence="17" id="KW-0862">Zinc</keyword>
<dbReference type="CDD" id="cd09274">
    <property type="entry name" value="RNase_HI_RT_Ty3"/>
    <property type="match status" value="1"/>
</dbReference>
<dbReference type="Pfam" id="PF03732">
    <property type="entry name" value="Retrotrans_gag"/>
    <property type="match status" value="1"/>
</dbReference>
<dbReference type="SUPFAM" id="SSF50630">
    <property type="entry name" value="Acid proteases"/>
    <property type="match status" value="1"/>
</dbReference>
<comment type="caution">
    <text evidence="23">The sequence shown here is derived from an EMBL/GenBank/DDBJ whole genome shotgun (WGS) entry which is preliminary data.</text>
</comment>
<dbReference type="Proteomes" id="UP000383932">
    <property type="component" value="Unassembled WGS sequence"/>
</dbReference>
<evidence type="ECO:0000256" key="8">
    <source>
        <dbReference type="ARBA" id="ARBA00022801"/>
    </source>
</evidence>
<evidence type="ECO:0000313" key="23">
    <source>
        <dbReference type="EMBL" id="KAB5587959.1"/>
    </source>
</evidence>
<dbReference type="Gene3D" id="3.30.70.270">
    <property type="match status" value="2"/>
</dbReference>
<evidence type="ECO:0000256" key="1">
    <source>
        <dbReference type="ARBA" id="ARBA00022670"/>
    </source>
</evidence>
<evidence type="ECO:0000256" key="7">
    <source>
        <dbReference type="ARBA" id="ARBA00022759"/>
    </source>
</evidence>
<evidence type="ECO:0000259" key="19">
    <source>
        <dbReference type="PROSITE" id="PS50013"/>
    </source>
</evidence>
<feature type="domain" description="CCHC-type" evidence="20">
    <location>
        <begin position="516"/>
        <end position="532"/>
    </location>
</feature>
<keyword evidence="8" id="KW-0378">Hydrolase</keyword>
<keyword evidence="2" id="KW-0808">Transferase</keyword>
<dbReference type="Pfam" id="PF17919">
    <property type="entry name" value="RT_RNaseH_2"/>
    <property type="match status" value="1"/>
</dbReference>
<dbReference type="InterPro" id="IPR001878">
    <property type="entry name" value="Znf_CCHC"/>
</dbReference>
<dbReference type="CDD" id="cd00303">
    <property type="entry name" value="retropepsin_like"/>
    <property type="match status" value="1"/>
</dbReference>
<dbReference type="InterPro" id="IPR000477">
    <property type="entry name" value="RT_dom"/>
</dbReference>
<dbReference type="Gene3D" id="2.40.70.10">
    <property type="entry name" value="Acid Proteases"/>
    <property type="match status" value="1"/>
</dbReference>
<dbReference type="InterPro" id="IPR056924">
    <property type="entry name" value="SH3_Tf2-1"/>
</dbReference>
<keyword evidence="15" id="KW-0233">DNA recombination</keyword>
<feature type="compositionally biased region" description="Basic and acidic residues" evidence="18">
    <location>
        <begin position="243"/>
        <end position="252"/>
    </location>
</feature>
<dbReference type="PANTHER" id="PTHR37984:SF5">
    <property type="entry name" value="PROTEIN NYNRIN-LIKE"/>
    <property type="match status" value="1"/>
</dbReference>
<dbReference type="EMBL" id="SSOP01000652">
    <property type="protein sequence ID" value="KAB5587959.1"/>
    <property type="molecule type" value="Genomic_DNA"/>
</dbReference>
<dbReference type="PROSITE" id="PS50878">
    <property type="entry name" value="RT_POL"/>
    <property type="match status" value="1"/>
</dbReference>
<keyword evidence="10" id="KW-0694">RNA-binding</keyword>
<evidence type="ECO:0000256" key="9">
    <source>
        <dbReference type="ARBA" id="ARBA00022842"/>
    </source>
</evidence>
<dbReference type="PROSITE" id="PS50994">
    <property type="entry name" value="INTEGRASE"/>
    <property type="match status" value="1"/>
</dbReference>
<feature type="region of interest" description="Disordered" evidence="18">
    <location>
        <begin position="473"/>
        <end position="499"/>
    </location>
</feature>
<dbReference type="Pfam" id="PF08284">
    <property type="entry name" value="RVP_2"/>
    <property type="match status" value="1"/>
</dbReference>
<evidence type="ECO:0000256" key="14">
    <source>
        <dbReference type="ARBA" id="ARBA00023125"/>
    </source>
</evidence>
<keyword evidence="16" id="KW-0511">Multifunctional enzyme</keyword>
<feature type="compositionally biased region" description="Basic and acidic residues" evidence="18">
    <location>
        <begin position="23"/>
        <end position="34"/>
    </location>
</feature>
<evidence type="ECO:0000259" key="22">
    <source>
        <dbReference type="PROSITE" id="PS50994"/>
    </source>
</evidence>
<keyword evidence="7" id="KW-0255">Endonuclease</keyword>
<evidence type="ECO:0000259" key="21">
    <source>
        <dbReference type="PROSITE" id="PS50878"/>
    </source>
</evidence>
<keyword evidence="13" id="KW-0239">DNA-directed DNA polymerase</keyword>
<feature type="compositionally biased region" description="Polar residues" evidence="18">
    <location>
        <begin position="477"/>
        <end position="499"/>
    </location>
</feature>
<dbReference type="InterPro" id="IPR021109">
    <property type="entry name" value="Peptidase_aspartic_dom_sf"/>
</dbReference>
<dbReference type="InterPro" id="IPR036397">
    <property type="entry name" value="RNaseH_sf"/>
</dbReference>
<evidence type="ECO:0000259" key="20">
    <source>
        <dbReference type="PROSITE" id="PS50158"/>
    </source>
</evidence>
<feature type="domain" description="Integrase catalytic" evidence="22">
    <location>
        <begin position="1275"/>
        <end position="1434"/>
    </location>
</feature>
<dbReference type="CDD" id="cd00024">
    <property type="entry name" value="CD_CSD"/>
    <property type="match status" value="1"/>
</dbReference>
<keyword evidence="17" id="KW-0863">Zinc-finger</keyword>
<gene>
    <name evidence="23" type="ORF">CTheo_8599</name>
</gene>
<dbReference type="PROSITE" id="PS50158">
    <property type="entry name" value="ZF_CCHC"/>
    <property type="match status" value="1"/>
</dbReference>
<dbReference type="Gene3D" id="2.40.50.40">
    <property type="match status" value="1"/>
</dbReference>
<dbReference type="InterPro" id="IPR043128">
    <property type="entry name" value="Rev_trsase/Diguanyl_cyclase"/>
</dbReference>
<keyword evidence="6" id="KW-0064">Aspartyl protease</keyword>
<dbReference type="GO" id="GO:0003887">
    <property type="term" value="F:DNA-directed DNA polymerase activity"/>
    <property type="evidence" value="ECO:0007669"/>
    <property type="project" value="UniProtKB-KW"/>
</dbReference>
<dbReference type="InterPro" id="IPR043502">
    <property type="entry name" value="DNA/RNA_pol_sf"/>
</dbReference>
<feature type="compositionally biased region" description="Basic and acidic residues" evidence="18">
    <location>
        <begin position="194"/>
        <end position="204"/>
    </location>
</feature>
<keyword evidence="1" id="KW-0645">Protease</keyword>
<dbReference type="Gene3D" id="3.10.10.10">
    <property type="entry name" value="HIV Type 1 Reverse Transcriptase, subunit A, domain 1"/>
    <property type="match status" value="1"/>
</dbReference>
<dbReference type="OrthoDB" id="3341476at2759"/>
<evidence type="ECO:0000256" key="16">
    <source>
        <dbReference type="ARBA" id="ARBA00023268"/>
    </source>
</evidence>
<evidence type="ECO:0000256" key="17">
    <source>
        <dbReference type="PROSITE-ProRule" id="PRU00047"/>
    </source>
</evidence>
<dbReference type="GO" id="GO:0004519">
    <property type="term" value="F:endonuclease activity"/>
    <property type="evidence" value="ECO:0007669"/>
    <property type="project" value="UniProtKB-KW"/>
</dbReference>
<dbReference type="PANTHER" id="PTHR37984">
    <property type="entry name" value="PROTEIN CBG26694"/>
    <property type="match status" value="1"/>
</dbReference>
<proteinExistence type="predicted"/>
<feature type="region of interest" description="Disordered" evidence="18">
    <location>
        <begin position="1688"/>
        <end position="1788"/>
    </location>
</feature>
<dbReference type="SUPFAM" id="SSF54160">
    <property type="entry name" value="Chromo domain-like"/>
    <property type="match status" value="1"/>
</dbReference>
<dbReference type="GO" id="GO:0005634">
    <property type="term" value="C:nucleus"/>
    <property type="evidence" value="ECO:0007669"/>
    <property type="project" value="UniProtKB-ARBA"/>
</dbReference>
<dbReference type="Gene3D" id="3.10.20.370">
    <property type="match status" value="1"/>
</dbReference>
<dbReference type="InterPro" id="IPR005162">
    <property type="entry name" value="Retrotrans_gag_dom"/>
</dbReference>
<evidence type="ECO:0000256" key="6">
    <source>
        <dbReference type="ARBA" id="ARBA00022750"/>
    </source>
</evidence>
<dbReference type="Pfam" id="PF17921">
    <property type="entry name" value="Integrase_H2C2"/>
    <property type="match status" value="1"/>
</dbReference>
<dbReference type="Gene3D" id="1.10.340.70">
    <property type="match status" value="1"/>
</dbReference>
<evidence type="ECO:0000256" key="10">
    <source>
        <dbReference type="ARBA" id="ARBA00022884"/>
    </source>
</evidence>
<evidence type="ECO:0000256" key="4">
    <source>
        <dbReference type="ARBA" id="ARBA00022722"/>
    </source>
</evidence>
<dbReference type="GO" id="GO:0006508">
    <property type="term" value="P:proteolysis"/>
    <property type="evidence" value="ECO:0007669"/>
    <property type="project" value="UniProtKB-KW"/>
</dbReference>
<evidence type="ECO:0000256" key="18">
    <source>
        <dbReference type="SAM" id="MobiDB-lite"/>
    </source>
</evidence>
<dbReference type="PROSITE" id="PS50013">
    <property type="entry name" value="CHROMO_2"/>
    <property type="match status" value="1"/>
</dbReference>
<dbReference type="Pfam" id="PF24626">
    <property type="entry name" value="SH3_Tf2-1"/>
    <property type="match status" value="1"/>
</dbReference>
<dbReference type="InterPro" id="IPR016197">
    <property type="entry name" value="Chromo-like_dom_sf"/>
</dbReference>
<dbReference type="Pfam" id="PF00078">
    <property type="entry name" value="RVT_1"/>
    <property type="match status" value="1"/>
</dbReference>
<dbReference type="GO" id="GO:0004190">
    <property type="term" value="F:aspartic-type endopeptidase activity"/>
    <property type="evidence" value="ECO:0007669"/>
    <property type="project" value="UniProtKB-KW"/>
</dbReference>
<dbReference type="GO" id="GO:0006338">
    <property type="term" value="P:chromatin remodeling"/>
    <property type="evidence" value="ECO:0007669"/>
    <property type="project" value="UniProtKB-ARBA"/>
</dbReference>
<keyword evidence="4" id="KW-0540">Nuclease</keyword>
<keyword evidence="12" id="KW-0695">RNA-directed DNA polymerase</keyword>
<dbReference type="Pfam" id="PF00665">
    <property type="entry name" value="rve"/>
    <property type="match status" value="1"/>
</dbReference>
<keyword evidence="24" id="KW-1185">Reference proteome</keyword>
<accession>A0A5N5Q8F0</accession>
<feature type="domain" description="Chromo" evidence="19">
    <location>
        <begin position="1568"/>
        <end position="1630"/>
    </location>
</feature>
<feature type="region of interest" description="Disordered" evidence="18">
    <location>
        <begin position="1"/>
        <end position="63"/>
    </location>
</feature>
<organism evidence="23 24">
    <name type="scientific">Ceratobasidium theobromae</name>
    <dbReference type="NCBI Taxonomy" id="1582974"/>
    <lineage>
        <taxon>Eukaryota</taxon>
        <taxon>Fungi</taxon>
        <taxon>Dikarya</taxon>
        <taxon>Basidiomycota</taxon>
        <taxon>Agaricomycotina</taxon>
        <taxon>Agaricomycetes</taxon>
        <taxon>Cantharellales</taxon>
        <taxon>Ceratobasidiaceae</taxon>
        <taxon>Ceratobasidium</taxon>
    </lineage>
</organism>
<dbReference type="SUPFAM" id="SSF53098">
    <property type="entry name" value="Ribonuclease H-like"/>
    <property type="match status" value="1"/>
</dbReference>
<evidence type="ECO:0000256" key="12">
    <source>
        <dbReference type="ARBA" id="ARBA00022918"/>
    </source>
</evidence>
<sequence length="1803" mass="205554">MSRAPSRDPYQTQAASRAASRHASRESSLIRETEVPIVTSIPGALPDTSIEHESSPTITQGTATQDVGIPDIVNVINTLIGAIGERFDGMEAKISDLQTTIGTTKRDIRKIIRELGERQTSQEMTVHGKLDALYGKQDKIETGHTRDKEGIQKALGGIQQQYDKIREEQNQAEKTITAQIVEITQAINILSAQKEPESESERPKTPVFHSSTPAGVPGREEGLGRSAERHTRRFRIASPSPDRVSERTAERGRPDIRKKLDGVFDSPIKKAVPVTKSRISMGNTTLGTISTDTAKAIMKKPAEYDGKRGLMARSFVTKMETYFRTRDSQWGDEEKIYATLTNIGGTNTALSWALPLLENYNNGIDHPYLEDWTAFKEAFLLNFDDPTYAMKANEELMSIQQSTSVHEYATRFRGLAAQVTWDKNALIAAFKKGLRPNIKQELVRATLFEDNSTASVEQWIALALKVEGIDWRGRNPTGGTRQNHASGTENPVGTVGTKSSVFVPNETKELRRREGRCLKCGRKNHVMADCRSEWQLDYKDQGKEPKKEKGRMAHNNSPNVMVDISGITEQVETLIDSGSTCNFINITFARKNKIDLVELPKEKTVWGINGKDLPTPIQYKCLLQFTVEGREFRQKFYAMPLGEGKMILGMEWLRKAEPIILWNPLEIRWEMEEGRMGTLPVEISDFEDVFLEEAFKELPPHRRYDCQINLKEDHPLPKPAKIYPMSPQESKACQEYIKAELADGKIQKSNSPIVAPAFFVPKADGSLRLFPIPRQDNLVEKVKNAKIFTKLDLRWGYNNIRVREGDEWKTAFRTKEGLYEYKVMPFGLKNGPATFQRFMNELFEDLLDIYVVVYLDDILIFSKTREEHTEHLREVLERLRGAHLFCKETKCHFFVEEVVYIGIVISPEGVSMEKDKIRAIQEWTEPRTVKEVQSFLGFANFYRRFVNNFSLLAKPLTRLTRKEVEWRWGEEEQAAFEQIKRAISQDPVLRHPNETKPYFLETDASGVAMGAILSQRQEDGYLHPIAYLSQSFSDAQCNYNTHDKELCAIITALEGWQYLLEGTEEPITIYTDHRNLEYWANSSKFNRRHARWYQTLASFNFVIVYRPGKMSNKPDLLSRRSDHVGKPPPEQIMIPQERFIGFRSEVEEDELEDVAEHQGEDPSLEEIITMVKKKSELPLSVQKGYKDYELEEGLLYYHGKIVILENQDLRNKLLWKHHDHPLAGHQGRTRTLESLGRRFWWANMKAEVGRYIDTCPTCQHTKGQKIRTPLKAMDVPMGPWEDITYDMIVKLPKSEGWDSILVVVDRFSKMAHFIPCNEKMTAEELAGLFVKNIWKLHGTPKVTISDRGTTFTSKFLREIYRILHIEPRFSTAYHPQTDGQSERVNQWLEGYLRCYCNYQQSDWTEWLPMAEFVYNNSLNRMTGKTPFEIVFGKTMEWDVADKRTMNIRAEEWGKMISEAQAEAKAVLQFNCQEEEISREFFLGEKVLLLSTNIKGDRESKKLDDKWMGPFVIKSRVSSHAYELDLPGSMKIHPVFHISLLTAWKEDEKFKQKHYVPRPIITEEGKEVQVVDRILDWWIDEEDNNQLRYRVWWEGEGEEGDTWERAEKMAELRPIMKKFLKENPKAPRPPGWGKTIKGGRQATVTDILGYHTAQTTTTATNSPSYYQLENVPPTIQTNLHPHLLGELHAQSERGSSEPKGPAEGGEGTTGGEVPSRSNKEGPGILWGPAGKPPAPPEDGIHGVGGGTGSRLGPVTMPPILLPGIRGKVAEGSSNRGVDGGPMEDRAMYPSRPMGRSVILGNGWC</sequence>
<dbReference type="InterPro" id="IPR012337">
    <property type="entry name" value="RNaseH-like_sf"/>
</dbReference>
<dbReference type="InterPro" id="IPR041588">
    <property type="entry name" value="Integrase_H2C2"/>
</dbReference>
<name>A0A5N5Q8F0_9AGAM</name>
<dbReference type="Gene3D" id="3.30.420.10">
    <property type="entry name" value="Ribonuclease H-like superfamily/Ribonuclease H"/>
    <property type="match status" value="1"/>
</dbReference>
<dbReference type="GO" id="GO:0003677">
    <property type="term" value="F:DNA binding"/>
    <property type="evidence" value="ECO:0007669"/>
    <property type="project" value="UniProtKB-KW"/>
</dbReference>
<evidence type="ECO:0000256" key="5">
    <source>
        <dbReference type="ARBA" id="ARBA00022723"/>
    </source>
</evidence>
<keyword evidence="5" id="KW-0479">Metal-binding</keyword>
<keyword evidence="14" id="KW-0238">DNA-binding</keyword>
<dbReference type="InterPro" id="IPR041577">
    <property type="entry name" value="RT_RNaseH_2"/>
</dbReference>
<dbReference type="FunFam" id="3.30.70.270:FF:000020">
    <property type="entry name" value="Transposon Tf2-6 polyprotein-like Protein"/>
    <property type="match status" value="1"/>
</dbReference>
<evidence type="ECO:0000256" key="15">
    <source>
        <dbReference type="ARBA" id="ARBA00023172"/>
    </source>
</evidence>
<dbReference type="GO" id="GO:0003723">
    <property type="term" value="F:RNA binding"/>
    <property type="evidence" value="ECO:0007669"/>
    <property type="project" value="UniProtKB-KW"/>
</dbReference>
<evidence type="ECO:0000256" key="3">
    <source>
        <dbReference type="ARBA" id="ARBA00022695"/>
    </source>
</evidence>
<feature type="domain" description="Reverse transcriptase" evidence="21">
    <location>
        <begin position="706"/>
        <end position="905"/>
    </location>
</feature>